<dbReference type="AlphaFoldDB" id="A0ABD3QBU3"/>
<reference evidence="1 2" key="1">
    <citation type="submission" date="2024-10" db="EMBL/GenBank/DDBJ databases">
        <title>Updated reference genomes for cyclostephanoid diatoms.</title>
        <authorList>
            <person name="Roberts W.R."/>
            <person name="Alverson A.J."/>
        </authorList>
    </citation>
    <scope>NUCLEOTIDE SEQUENCE [LARGE SCALE GENOMIC DNA]</scope>
    <source>
        <strain evidence="1 2">AJA010-31</strain>
    </source>
</reference>
<accession>A0ABD3QBU3</accession>
<protein>
    <submittedName>
        <fullName evidence="1">Uncharacterized protein</fullName>
    </submittedName>
</protein>
<dbReference type="EMBL" id="JALLPJ020000238">
    <property type="protein sequence ID" value="KAL3797808.1"/>
    <property type="molecule type" value="Genomic_DNA"/>
</dbReference>
<sequence length="240" mass="27903">MNEPKPEPTIDFVSEMRAFVLKDFPTESEEFVDLIHAIDTVGGLLAANKEILERCEESKLDSSRANFFKCKRINYNTLKIGTNDGHATFKTYPWIEAEDFDITPLVELPLRLCLLEHKNDDHGFIDFGELFSKSMVLHPDVLLPFLVAFKAHLELVQVCLGAIEEWIIQSQDNAHFLESTFGWELAHKKEKELRTWASDWFRLTRVPFEGNLEVSFNIMNQDDRVKVRKYLEFVISMQCE</sequence>
<name>A0ABD3QBU3_9STRA</name>
<gene>
    <name evidence="1" type="ORF">ACHAWO_006971</name>
</gene>
<proteinExistence type="predicted"/>
<comment type="caution">
    <text evidence="1">The sequence shown here is derived from an EMBL/GenBank/DDBJ whole genome shotgun (WGS) entry which is preliminary data.</text>
</comment>
<evidence type="ECO:0000313" key="1">
    <source>
        <dbReference type="EMBL" id="KAL3797808.1"/>
    </source>
</evidence>
<evidence type="ECO:0000313" key="2">
    <source>
        <dbReference type="Proteomes" id="UP001530400"/>
    </source>
</evidence>
<organism evidence="1 2">
    <name type="scientific">Cyclotella atomus</name>
    <dbReference type="NCBI Taxonomy" id="382360"/>
    <lineage>
        <taxon>Eukaryota</taxon>
        <taxon>Sar</taxon>
        <taxon>Stramenopiles</taxon>
        <taxon>Ochrophyta</taxon>
        <taxon>Bacillariophyta</taxon>
        <taxon>Coscinodiscophyceae</taxon>
        <taxon>Thalassiosirophycidae</taxon>
        <taxon>Stephanodiscales</taxon>
        <taxon>Stephanodiscaceae</taxon>
        <taxon>Cyclotella</taxon>
    </lineage>
</organism>
<dbReference type="Proteomes" id="UP001530400">
    <property type="component" value="Unassembled WGS sequence"/>
</dbReference>
<keyword evidence="2" id="KW-1185">Reference proteome</keyword>